<protein>
    <recommendedName>
        <fullName evidence="3">alpha-L-rhamnosidase</fullName>
        <ecNumber evidence="3">3.2.1.40</ecNumber>
    </recommendedName>
</protein>
<dbReference type="Pfam" id="PF18884">
    <property type="entry name" value="TSP3_bac"/>
    <property type="match status" value="3"/>
</dbReference>
<evidence type="ECO:0000256" key="7">
    <source>
        <dbReference type="ARBA" id="ARBA00022837"/>
    </source>
</evidence>
<dbReference type="PANTHER" id="PTHR33307">
    <property type="entry name" value="ALPHA-RHAMNOSIDASE (EUROFUNG)"/>
    <property type="match status" value="1"/>
</dbReference>
<dbReference type="Pfam" id="PF17389">
    <property type="entry name" value="Bac_rhamnosid6H"/>
    <property type="match status" value="1"/>
</dbReference>
<dbReference type="Gene3D" id="2.60.420.10">
    <property type="entry name" value="Maltose phosphorylase, domain 3"/>
    <property type="match status" value="1"/>
</dbReference>
<evidence type="ECO:0000256" key="2">
    <source>
        <dbReference type="ARBA" id="ARBA00004613"/>
    </source>
</evidence>
<dbReference type="Proteomes" id="UP000603141">
    <property type="component" value="Unassembled WGS sequence"/>
</dbReference>
<keyword evidence="12" id="KW-1185">Reference proteome</keyword>
<dbReference type="PANTHER" id="PTHR33307:SF6">
    <property type="entry name" value="ALPHA-RHAMNOSIDASE (EUROFUNG)-RELATED"/>
    <property type="match status" value="1"/>
</dbReference>
<dbReference type="InterPro" id="IPR013320">
    <property type="entry name" value="ConA-like_dom_sf"/>
</dbReference>
<evidence type="ECO:0000256" key="3">
    <source>
        <dbReference type="ARBA" id="ARBA00012652"/>
    </source>
</evidence>
<dbReference type="InterPro" id="IPR059100">
    <property type="entry name" value="TSP3_bac"/>
</dbReference>
<dbReference type="Pfam" id="PF17390">
    <property type="entry name" value="Bac_rhamnosid_C"/>
    <property type="match status" value="1"/>
</dbReference>
<dbReference type="EMBL" id="JAENIJ010000011">
    <property type="protein sequence ID" value="MBK1882525.1"/>
    <property type="molecule type" value="Genomic_DNA"/>
</dbReference>
<keyword evidence="6" id="KW-0378">Hydrolase</keyword>
<keyword evidence="5" id="KW-0732">Signal</keyword>
<dbReference type="Gene3D" id="2.60.120.200">
    <property type="match status" value="1"/>
</dbReference>
<comment type="caution">
    <text evidence="11">The sequence shown here is derived from an EMBL/GenBank/DDBJ whole genome shotgun (WGS) entry which is preliminary data.</text>
</comment>
<dbReference type="Gene3D" id="2.60.120.260">
    <property type="entry name" value="Galactose-binding domain-like"/>
    <property type="match status" value="1"/>
</dbReference>
<dbReference type="SUPFAM" id="SSF48208">
    <property type="entry name" value="Six-hairpin glycosidases"/>
    <property type="match status" value="1"/>
</dbReference>
<name>A0A934S765_9BACT</name>
<evidence type="ECO:0000256" key="6">
    <source>
        <dbReference type="ARBA" id="ARBA00022801"/>
    </source>
</evidence>
<evidence type="ECO:0000256" key="4">
    <source>
        <dbReference type="ARBA" id="ARBA00022525"/>
    </source>
</evidence>
<dbReference type="InterPro" id="IPR008928">
    <property type="entry name" value="6-hairpin_glycosidase_sf"/>
</dbReference>
<proteinExistence type="predicted"/>
<dbReference type="Pfam" id="PF25788">
    <property type="entry name" value="Ig_Rha78A_N"/>
    <property type="match status" value="1"/>
</dbReference>
<dbReference type="EC" id="3.2.1.40" evidence="3"/>
<evidence type="ECO:0000259" key="9">
    <source>
        <dbReference type="Pfam" id="PF17389"/>
    </source>
</evidence>
<organism evidence="11 12">
    <name type="scientific">Luteolibacter pohnpeiensis</name>
    <dbReference type="NCBI Taxonomy" id="454153"/>
    <lineage>
        <taxon>Bacteria</taxon>
        <taxon>Pseudomonadati</taxon>
        <taxon>Verrucomicrobiota</taxon>
        <taxon>Verrucomicrobiia</taxon>
        <taxon>Verrucomicrobiales</taxon>
        <taxon>Verrucomicrobiaceae</taxon>
        <taxon>Luteolibacter</taxon>
    </lineage>
</organism>
<comment type="subcellular location">
    <subcellularLocation>
        <location evidence="2">Secreted</location>
    </subcellularLocation>
</comment>
<dbReference type="RefSeq" id="WP_200269749.1">
    <property type="nucleotide sequence ID" value="NZ_JAENIJ010000011.1"/>
</dbReference>
<dbReference type="SUPFAM" id="SSF49899">
    <property type="entry name" value="Concanavalin A-like lectins/glucanases"/>
    <property type="match status" value="1"/>
</dbReference>
<feature type="domain" description="Alpha-L-rhamnosidase C-terminal" evidence="10">
    <location>
        <begin position="1089"/>
        <end position="1159"/>
    </location>
</feature>
<feature type="region of interest" description="Disordered" evidence="8">
    <location>
        <begin position="453"/>
        <end position="496"/>
    </location>
</feature>
<gene>
    <name evidence="11" type="ORF">JIN85_08865</name>
</gene>
<dbReference type="Pfam" id="PF13385">
    <property type="entry name" value="Laminin_G_3"/>
    <property type="match status" value="1"/>
</dbReference>
<dbReference type="InterPro" id="IPR035396">
    <property type="entry name" value="Bac_rhamnosid6H"/>
</dbReference>
<evidence type="ECO:0000313" key="12">
    <source>
        <dbReference type="Proteomes" id="UP000603141"/>
    </source>
</evidence>
<dbReference type="InterPro" id="IPR012341">
    <property type="entry name" value="6hp_glycosidase-like_sf"/>
</dbReference>
<keyword evidence="7" id="KW-0106">Calcium</keyword>
<evidence type="ECO:0000313" key="11">
    <source>
        <dbReference type="EMBL" id="MBK1882525.1"/>
    </source>
</evidence>
<dbReference type="GO" id="GO:0005975">
    <property type="term" value="P:carbohydrate metabolic process"/>
    <property type="evidence" value="ECO:0007669"/>
    <property type="project" value="InterPro"/>
</dbReference>
<sequence>MYASRNIQLTAFLVSNLAAGGATPATRPYPNSSFYHQWHLDESTTPFVDTGTGPSFPLVAIGSITPGAESASNFGTSVTLSGAGDGLFGGVEENAVADILGPNHTTAGWTIEALVNFSSVTGGQREIVSMDNEGSNRPFQFVLSDNGSNLRFHSISGDGTPHNAPIPTSGIHAFVANTWYHVAVTYTGDETQANNLRIYWTRVDAGVTEANLIGSFSMTADVSSGTGDFAIGNELRDTGGSSEGLRGQIDEVTISEGPKAADDFIFVNMTDDDGDSLPDEWEQQIIDSDDDDAIRTLADVLPDDDFDGDTLTNLQEYQIGTNPTVAEDPADLDGDSLPDEWETTHFGSIFAQNAAGDPDGDLFTNLEEYQNGTDPKVDDDPKDRDADSLPDAWEEQYFGSLEQDGSGDPDGDGFSNAAEFSAETLPNDAGSVPGDADGDGLSDDWVLRHFANTTALPGDDPDNDGFDNTSEQAAGTDPNDPEDKPGSPADPFRPNGLMVDLLAMPHLTTIPDQFPEFTWIFNPRQRGESQIAYQILVSSTPLLAGTNHGDVWDSGKIDGSDSVNIDYLGTALSRGTTYSWRVRTWGTDDAPSAWSAIQSFTIESTAPQSNARTIYQSSSNERNGYNWAGRYKPSFGSVVAPIRVIDKGEGRYFIDFGRDGFGYLTLRLNGAFSGKTLTTRFSEQASGSTVVGGGGTTTNPDNARTTTSLANGETLYEIHSPNVSGSGIDVSSIAGGRVVPFRYVEISDCPAEITAENIRQHVLHVPFDESAARFASSDATLDAVWEMCRYSMEATSFAGVYVDGDRERLPYEADAYINQLGHYSVDREFTTARYSLEWLLDHSTWPTEWKLHFPLMAWADYMYTGNLDALEANYDSLVAHVAQYQSDVRNDGILSHSTDNIVDWPTGERDGYVLTSENTVVNAFYYKSCRILADIAGLLGKTTDQATFTSRADRLESSFNQAFWNGSLFKDGESTTHTSAHSNFFPLALGIEPPDKQSVLDFLKTKRMACSVYGSQYLLEALFEGEEADYAIGLMKDNSTTYDRHWWNMIKKGATITMEAWDNSYKPNQDWSHAWGSVPANIIPRYVLGLTPSSPGFATARIKPQLGTGDGILGLTHASGVIPTIRGPVEISVENSPSSFRLTVALPGTMLATVMVPSKGLTNPFLMVDGVSTQAPVENGYLILENLTPGKHEIWLSDTATADAETLKENWKAAMFGTGEETSSLSDDHADPDGDGLSNLEEFAANTDPLNADDNFKIKSHYIHNSADRFELVIPVRKGRIYILERTTDLSQIPWESISSSVVQNTSGELLMADDSPPASRAFYRVRVEPP</sequence>
<dbReference type="GO" id="GO:0030596">
    <property type="term" value="F:alpha-L-rhamnosidase activity"/>
    <property type="evidence" value="ECO:0007669"/>
    <property type="project" value="UniProtKB-EC"/>
</dbReference>
<dbReference type="InterPro" id="IPR013783">
    <property type="entry name" value="Ig-like_fold"/>
</dbReference>
<keyword evidence="4" id="KW-0964">Secreted</keyword>
<dbReference type="InterPro" id="IPR016007">
    <property type="entry name" value="Alpha_rhamnosid"/>
</dbReference>
<feature type="region of interest" description="Disordered" evidence="8">
    <location>
        <begin position="1219"/>
        <end position="1241"/>
    </location>
</feature>
<reference evidence="11" key="1">
    <citation type="submission" date="2021-01" db="EMBL/GenBank/DDBJ databases">
        <title>Modified the classification status of verrucomicrobia.</title>
        <authorList>
            <person name="Feng X."/>
        </authorList>
    </citation>
    <scope>NUCLEOTIDE SEQUENCE</scope>
    <source>
        <strain evidence="11">KCTC 22041</strain>
    </source>
</reference>
<feature type="domain" description="Alpha-L-rhamnosidase six-hairpin glycosidase" evidence="9">
    <location>
        <begin position="771"/>
        <end position="1087"/>
    </location>
</feature>
<evidence type="ECO:0000256" key="1">
    <source>
        <dbReference type="ARBA" id="ARBA00001445"/>
    </source>
</evidence>
<comment type="catalytic activity">
    <reaction evidence="1">
        <text>Hydrolysis of terminal non-reducing alpha-L-rhamnose residues in alpha-L-rhamnosides.</text>
        <dbReference type="EC" id="3.2.1.40"/>
    </reaction>
</comment>
<evidence type="ECO:0000259" key="10">
    <source>
        <dbReference type="Pfam" id="PF17390"/>
    </source>
</evidence>
<dbReference type="InterPro" id="IPR035398">
    <property type="entry name" value="Bac_rhamnosid_C"/>
</dbReference>
<feature type="region of interest" description="Disordered" evidence="8">
    <location>
        <begin position="367"/>
        <end position="388"/>
    </location>
</feature>
<evidence type="ECO:0000256" key="8">
    <source>
        <dbReference type="SAM" id="MobiDB-lite"/>
    </source>
</evidence>
<feature type="compositionally biased region" description="Acidic residues" evidence="8">
    <location>
        <begin position="328"/>
        <end position="341"/>
    </location>
</feature>
<accession>A0A934S765</accession>
<evidence type="ECO:0000256" key="5">
    <source>
        <dbReference type="ARBA" id="ARBA00022729"/>
    </source>
</evidence>
<feature type="region of interest" description="Disordered" evidence="8">
    <location>
        <begin position="320"/>
        <end position="341"/>
    </location>
</feature>
<feature type="compositionally biased region" description="Basic and acidic residues" evidence="8">
    <location>
        <begin position="375"/>
        <end position="387"/>
    </location>
</feature>
<dbReference type="Gene3D" id="1.50.10.10">
    <property type="match status" value="1"/>
</dbReference>
<dbReference type="Gene3D" id="2.60.40.10">
    <property type="entry name" value="Immunoglobulins"/>
    <property type="match status" value="1"/>
</dbReference>